<feature type="transmembrane region" description="Helical" evidence="1">
    <location>
        <begin position="102"/>
        <end position="123"/>
    </location>
</feature>
<protein>
    <submittedName>
        <fullName evidence="2">Succinate dehydrogenase cytochrome b subunit</fullName>
    </submittedName>
</protein>
<proteinExistence type="predicted"/>
<dbReference type="NCBIfam" id="TIGR02046">
    <property type="entry name" value="sdhC_b558_fam"/>
    <property type="match status" value="1"/>
</dbReference>
<dbReference type="InterPro" id="IPR034804">
    <property type="entry name" value="SQR/QFR_C/D"/>
</dbReference>
<accession>A0A1W5LFS3</accession>
<keyword evidence="1" id="KW-0472">Membrane</keyword>
<dbReference type="InterPro" id="IPR011138">
    <property type="entry name" value="Cytochrome_b-558"/>
</dbReference>
<keyword evidence="1" id="KW-0812">Transmembrane</keyword>
<gene>
    <name evidence="2" type="primary">sdhC</name>
</gene>
<dbReference type="GO" id="GO:0016020">
    <property type="term" value="C:membrane"/>
    <property type="evidence" value="ECO:0007669"/>
    <property type="project" value="InterPro"/>
</dbReference>
<sequence length="230" mass="26995">MQLPPRSYSTIGLKIVMGLSGLILFLFLVVHMMGNWQVFLPPYYMNTYAYFLKSKPLLLWTIRLFLLLTLFVHVYTAIRLWRINRNARPFPYALMLPNQASFESRTMIFSGFVILLFILFHLYHFSFKAPPFGYFKNFLYVFEKSKESIPDVRAMVIAGFQNPWVTFFYVFSLTLLFFHLRHALESFLNSLGFVNSRSLPWEKIVAHAFALVLYGGFVVVPLAIFFKLVH</sequence>
<reference evidence="2" key="1">
    <citation type="submission" date="2016-01" db="EMBL/GenBank/DDBJ databases">
        <title>Hydrogen oxidation by a methanotroph.</title>
        <authorList>
            <person name="Stott M.B."/>
        </authorList>
    </citation>
    <scope>NUCLEOTIDE SEQUENCE</scope>
    <source>
        <strain evidence="2">RTK17.1</strain>
    </source>
</reference>
<evidence type="ECO:0000256" key="1">
    <source>
        <dbReference type="SAM" id="Phobius"/>
    </source>
</evidence>
<dbReference type="SUPFAM" id="SSF81343">
    <property type="entry name" value="Fumarate reductase respiratory complex transmembrane subunits"/>
    <property type="match status" value="1"/>
</dbReference>
<dbReference type="Gene3D" id="1.20.1300.10">
    <property type="entry name" value="Fumarate reductase/succinate dehydrogenase, transmembrane subunit"/>
    <property type="match status" value="1"/>
</dbReference>
<feature type="transmembrane region" description="Helical" evidence="1">
    <location>
        <begin position="12"/>
        <end position="37"/>
    </location>
</feature>
<evidence type="ECO:0000313" key="2">
    <source>
        <dbReference type="EMBL" id="ANC58242.1"/>
    </source>
</evidence>
<keyword evidence="1" id="KW-1133">Transmembrane helix</keyword>
<name>A0A1W5LFS3_9BACT</name>
<feature type="transmembrane region" description="Helical" evidence="1">
    <location>
        <begin position="164"/>
        <end position="184"/>
    </location>
</feature>
<feature type="transmembrane region" description="Helical" evidence="1">
    <location>
        <begin position="204"/>
        <end position="226"/>
    </location>
</feature>
<dbReference type="EMBL" id="KU509443">
    <property type="protein sequence ID" value="ANC58242.1"/>
    <property type="molecule type" value="Genomic_DNA"/>
</dbReference>
<dbReference type="AlphaFoldDB" id="A0A1W5LFS3"/>
<feature type="transmembrane region" description="Helical" evidence="1">
    <location>
        <begin position="57"/>
        <end position="81"/>
    </location>
</feature>
<dbReference type="CDD" id="cd03498">
    <property type="entry name" value="SQR_TypeB_2_TM"/>
    <property type="match status" value="1"/>
</dbReference>
<organism evidence="2">
    <name type="scientific">Candidatus Methylacidiphilum infernorum</name>
    <dbReference type="NCBI Taxonomy" id="511746"/>
    <lineage>
        <taxon>Bacteria</taxon>
        <taxon>Pseudomonadati</taxon>
        <taxon>Verrucomicrobiota</taxon>
        <taxon>Methylacidiphilae</taxon>
        <taxon>Methylacidiphilales</taxon>
        <taxon>Methylacidiphilaceae</taxon>
        <taxon>Methylacidiphilum (ex Ratnadevi et al. 2023)</taxon>
    </lineage>
</organism>